<protein>
    <submittedName>
        <fullName evidence="1">Uncharacterized protein</fullName>
    </submittedName>
</protein>
<sequence length="79" mass="8872">MKFKAGSNPIENMPFSAFFVWGAEGFQRASFVKKACVLPLWSGVGEAPRPLWPQAIFQTNFLIENIIGYIEVSHPLLCQ</sequence>
<accession>A0ABT3IAQ7</accession>
<evidence type="ECO:0000313" key="1">
    <source>
        <dbReference type="EMBL" id="MCW3173141.1"/>
    </source>
</evidence>
<dbReference type="EMBL" id="JAPDMX010000028">
    <property type="protein sequence ID" value="MCW3173141.1"/>
    <property type="molecule type" value="Genomic_DNA"/>
</dbReference>
<evidence type="ECO:0000313" key="2">
    <source>
        <dbReference type="Proteomes" id="UP001163714"/>
    </source>
</evidence>
<comment type="caution">
    <text evidence="1">The sequence shown here is derived from an EMBL/GenBank/DDBJ whole genome shotgun (WGS) entry which is preliminary data.</text>
</comment>
<keyword evidence="2" id="KW-1185">Reference proteome</keyword>
<reference evidence="1" key="1">
    <citation type="submission" date="2022-10" db="EMBL/GenBank/DDBJ databases">
        <title>Shewanella flava sp. nov, isolated from the estuary of the Fenhe River into the Yellow River.</title>
        <authorList>
            <person name="Li Y."/>
        </authorList>
    </citation>
    <scope>NUCLEOTIDE SEQUENCE</scope>
    <source>
        <strain evidence="1">FYR11-62</strain>
    </source>
</reference>
<proteinExistence type="predicted"/>
<gene>
    <name evidence="1" type="ORF">OHT75_11690</name>
</gene>
<organism evidence="1 2">
    <name type="scientific">Shewanella subflava</name>
    <dbReference type="NCBI Taxonomy" id="2986476"/>
    <lineage>
        <taxon>Bacteria</taxon>
        <taxon>Pseudomonadati</taxon>
        <taxon>Pseudomonadota</taxon>
        <taxon>Gammaproteobacteria</taxon>
        <taxon>Alteromonadales</taxon>
        <taxon>Shewanellaceae</taxon>
        <taxon>Shewanella</taxon>
    </lineage>
</organism>
<dbReference type="RefSeq" id="WP_264726813.1">
    <property type="nucleotide sequence ID" value="NZ_JAPDMX010000028.1"/>
</dbReference>
<dbReference type="Proteomes" id="UP001163714">
    <property type="component" value="Unassembled WGS sequence"/>
</dbReference>
<name>A0ABT3IAQ7_9GAMM</name>